<name>A0A6H9UTC6_9ACTN</name>
<dbReference type="EMBL" id="VZRB01000032">
    <property type="protein sequence ID" value="KAB1141426.1"/>
    <property type="molecule type" value="Genomic_DNA"/>
</dbReference>
<feature type="region of interest" description="Disordered" evidence="1">
    <location>
        <begin position="275"/>
        <end position="299"/>
    </location>
</feature>
<proteinExistence type="predicted"/>
<reference evidence="2 3" key="1">
    <citation type="submission" date="2019-09" db="EMBL/GenBank/DDBJ databases">
        <title>Screening of Novel Bioactive Compounds from Soil-Associated.</title>
        <authorList>
            <person name="Zhao S."/>
        </authorList>
    </citation>
    <scope>NUCLEOTIDE SEQUENCE [LARGE SCALE GENOMIC DNA]</scope>
    <source>
        <strain evidence="2 3">HIT-DPA4</strain>
    </source>
</reference>
<evidence type="ECO:0000313" key="2">
    <source>
        <dbReference type="EMBL" id="KAB1141426.1"/>
    </source>
</evidence>
<feature type="region of interest" description="Disordered" evidence="1">
    <location>
        <begin position="82"/>
        <end position="118"/>
    </location>
</feature>
<dbReference type="Proteomes" id="UP000442707">
    <property type="component" value="Unassembled WGS sequence"/>
</dbReference>
<protein>
    <submittedName>
        <fullName evidence="2">Uncharacterized protein</fullName>
    </submittedName>
</protein>
<dbReference type="AlphaFoldDB" id="A0A6H9UTC6"/>
<sequence length="299" mass="33368">MQTASQLPDLLRLGRAARPACGACESFRRNEEPADCSGCRRTVRLKKGYCRLCWHQASQDAKGQVTVLEPYLEKVQHHQLFFTNLHRPRQPGPPRGKQGRRRGRPRHPDPAPAYRPLSGWLQPPLFEARRDFTRFNRQEHARLDNPWLAWARHTAHRLGEAHGWPRRVRLDVGRALVIVLSGHVNGEVVRHSEIFPALRSRGLSVERTVEVLADIGVFQDDRTPSFEQWLERKLDGIAPESAATLSTGPASCSHDDSACSGPGCGCSGQRRTSFTSARAQRGGAVRSGRRTARATGCAD</sequence>
<keyword evidence="3" id="KW-1185">Reference proteome</keyword>
<comment type="caution">
    <text evidence="2">The sequence shown here is derived from an EMBL/GenBank/DDBJ whole genome shotgun (WGS) entry which is preliminary data.</text>
</comment>
<evidence type="ECO:0000313" key="3">
    <source>
        <dbReference type="Proteomes" id="UP000442707"/>
    </source>
</evidence>
<dbReference type="RefSeq" id="WP_150955392.1">
    <property type="nucleotide sequence ID" value="NZ_VZRB01000032.1"/>
</dbReference>
<organism evidence="2 3">
    <name type="scientific">Streptomyces luteolifulvus</name>
    <dbReference type="NCBI Taxonomy" id="2615112"/>
    <lineage>
        <taxon>Bacteria</taxon>
        <taxon>Bacillati</taxon>
        <taxon>Actinomycetota</taxon>
        <taxon>Actinomycetes</taxon>
        <taxon>Kitasatosporales</taxon>
        <taxon>Streptomycetaceae</taxon>
        <taxon>Streptomyces</taxon>
    </lineage>
</organism>
<evidence type="ECO:0000256" key="1">
    <source>
        <dbReference type="SAM" id="MobiDB-lite"/>
    </source>
</evidence>
<accession>A0A6H9UTC6</accession>
<gene>
    <name evidence="2" type="ORF">F7R91_32920</name>
</gene>